<proteinExistence type="predicted"/>
<organism evidence="2 3">
    <name type="scientific">Moniliophthora roreri (strain MCA 2997)</name>
    <name type="common">Cocoa frosty pod rot fungus</name>
    <name type="synonym">Crinipellis roreri</name>
    <dbReference type="NCBI Taxonomy" id="1381753"/>
    <lineage>
        <taxon>Eukaryota</taxon>
        <taxon>Fungi</taxon>
        <taxon>Dikarya</taxon>
        <taxon>Basidiomycota</taxon>
        <taxon>Agaricomycotina</taxon>
        <taxon>Agaricomycetes</taxon>
        <taxon>Agaricomycetidae</taxon>
        <taxon>Agaricales</taxon>
        <taxon>Marasmiineae</taxon>
        <taxon>Marasmiaceae</taxon>
        <taxon>Moniliophthora</taxon>
    </lineage>
</organism>
<dbReference type="KEGG" id="mrr:Moror_8462"/>
<sequence>MAFNGHDDHQKHLPSIQHVSSSFQHDTLFQHDSPLLLLNSLATGETPTGSSVSLPAQVSIMDPTQLLIKSLAADFGLGEEQQKTLARMYKAITGQGTPEEHPGTKRTLTPLSIMTGLGETRSEEETPPITLKKLKPDTLNTSSTSAEELDPFQHLLHALKDSPRSTKQPQLEEMAEDKKPSAADPRMYQ</sequence>
<feature type="region of interest" description="Disordered" evidence="1">
    <location>
        <begin position="133"/>
        <end position="189"/>
    </location>
</feature>
<name>V2WL70_MONRO</name>
<evidence type="ECO:0000313" key="3">
    <source>
        <dbReference type="Proteomes" id="UP000017559"/>
    </source>
</evidence>
<protein>
    <submittedName>
        <fullName evidence="2">Uncharacterized protein</fullName>
    </submittedName>
</protein>
<dbReference type="Proteomes" id="UP000017559">
    <property type="component" value="Unassembled WGS sequence"/>
</dbReference>
<accession>V2WL70</accession>
<evidence type="ECO:0000313" key="2">
    <source>
        <dbReference type="EMBL" id="ESK81281.1"/>
    </source>
</evidence>
<dbReference type="HOGENOM" id="CLU_1434787_0_0_1"/>
<keyword evidence="3" id="KW-1185">Reference proteome</keyword>
<gene>
    <name evidence="2" type="ORF">Moror_8462</name>
</gene>
<dbReference type="EMBL" id="AWSO01002574">
    <property type="protein sequence ID" value="ESK81281.1"/>
    <property type="molecule type" value="Genomic_DNA"/>
</dbReference>
<comment type="caution">
    <text evidence="2">The sequence shown here is derived from an EMBL/GenBank/DDBJ whole genome shotgun (WGS) entry which is preliminary data.</text>
</comment>
<evidence type="ECO:0000256" key="1">
    <source>
        <dbReference type="SAM" id="MobiDB-lite"/>
    </source>
</evidence>
<reference evidence="2 3" key="1">
    <citation type="journal article" date="2014" name="BMC Genomics">
        <title>Genome and secretome analysis of the hemibiotrophic fungal pathogen, Moniliophthora roreri, which causes frosty pod rot disease of cacao: mechanisms of the biotrophic and necrotrophic phases.</title>
        <authorList>
            <person name="Meinhardt L.W."/>
            <person name="Costa G.G.L."/>
            <person name="Thomazella D.P.T."/>
            <person name="Teixeira P.J.P.L."/>
            <person name="Carazzolle M.F."/>
            <person name="Schuster S.C."/>
            <person name="Carlson J.E."/>
            <person name="Guiltinan M.J."/>
            <person name="Mieczkowski P."/>
            <person name="Farmer A."/>
            <person name="Ramaraj T."/>
            <person name="Crozier J."/>
            <person name="Davis R.E."/>
            <person name="Shao J."/>
            <person name="Melnick R.L."/>
            <person name="Pereira G.A.G."/>
            <person name="Bailey B.A."/>
        </authorList>
    </citation>
    <scope>NUCLEOTIDE SEQUENCE [LARGE SCALE GENOMIC DNA]</scope>
    <source>
        <strain evidence="2 3">MCA 2997</strain>
    </source>
</reference>
<dbReference type="AlphaFoldDB" id="V2WL70"/>